<comment type="catalytic activity">
    <reaction evidence="7 8">
        <text>L-histidinol phosphate + H2O = L-histidinol + phosphate</text>
        <dbReference type="Rhea" id="RHEA:14465"/>
        <dbReference type="ChEBI" id="CHEBI:15377"/>
        <dbReference type="ChEBI" id="CHEBI:43474"/>
        <dbReference type="ChEBI" id="CHEBI:57699"/>
        <dbReference type="ChEBI" id="CHEBI:57980"/>
        <dbReference type="EC" id="3.1.3.15"/>
    </reaction>
</comment>
<dbReference type="UniPathway" id="UPA00031">
    <property type="reaction ID" value="UER00013"/>
</dbReference>
<dbReference type="GO" id="GO:0005737">
    <property type="term" value="C:cytoplasm"/>
    <property type="evidence" value="ECO:0007669"/>
    <property type="project" value="TreeGrafter"/>
</dbReference>
<gene>
    <name evidence="10" type="ORF">GGQ92_000318</name>
</gene>
<sequence length="267" mass="30223">MRIQGDYHVHSPFCPHGTTDPLKSYIENAIQQNLVEISFTEHAPLPENFKDPTPEKDCGMTLVQTDAYIKAVEELKAEYKNDIKIHIGLEVDYIEGYEEGTRNILNTYGPYLDDSILSVHLLKAPTSEYVCLDYSSDVFGEIAQLFGSVDHVYSKYYETIKRAILSDLGTYKPNRIGHLTLIEKFKKRYPVKNDYNSTISALLDLIKENSLSLDVNTAGLFKEECQSIYPPLPIIHIAKERGIHLYPGSDSHSAETVGRAFEQLKGM</sequence>
<evidence type="ECO:0000256" key="8">
    <source>
        <dbReference type="RuleBase" id="RU366003"/>
    </source>
</evidence>
<comment type="similarity">
    <text evidence="2 8">Belongs to the PHP hydrolase family. HisK subfamily.</text>
</comment>
<dbReference type="PANTHER" id="PTHR21039:SF0">
    <property type="entry name" value="HISTIDINOL-PHOSPHATASE"/>
    <property type="match status" value="1"/>
</dbReference>
<dbReference type="GO" id="GO:0000105">
    <property type="term" value="P:L-histidine biosynthetic process"/>
    <property type="evidence" value="ECO:0007669"/>
    <property type="project" value="UniProtKB-UniRule"/>
</dbReference>
<evidence type="ECO:0000256" key="7">
    <source>
        <dbReference type="ARBA" id="ARBA00049158"/>
    </source>
</evidence>
<comment type="pathway">
    <text evidence="1 8">Amino-acid biosynthesis; L-histidine biosynthesis; L-histidine from 5-phospho-alpha-D-ribose 1-diphosphate: step 8/9.</text>
</comment>
<dbReference type="Pfam" id="PF02811">
    <property type="entry name" value="PHP"/>
    <property type="match status" value="1"/>
</dbReference>
<evidence type="ECO:0000259" key="9">
    <source>
        <dbReference type="Pfam" id="PF02811"/>
    </source>
</evidence>
<evidence type="ECO:0000256" key="1">
    <source>
        <dbReference type="ARBA" id="ARBA00004970"/>
    </source>
</evidence>
<dbReference type="InterPro" id="IPR010140">
    <property type="entry name" value="Histidinol_P_phosphatase_HisJ"/>
</dbReference>
<dbReference type="EC" id="3.1.3.15" evidence="3 8"/>
<feature type="domain" description="PHP" evidence="9">
    <location>
        <begin position="6"/>
        <end position="218"/>
    </location>
</feature>
<evidence type="ECO:0000256" key="3">
    <source>
        <dbReference type="ARBA" id="ARBA00013085"/>
    </source>
</evidence>
<dbReference type="AlphaFoldDB" id="A0A841RG16"/>
<dbReference type="InterPro" id="IPR016195">
    <property type="entry name" value="Pol/histidinol_Pase-like"/>
</dbReference>
<evidence type="ECO:0000256" key="6">
    <source>
        <dbReference type="ARBA" id="ARBA00023102"/>
    </source>
</evidence>
<proteinExistence type="inferred from homology"/>
<dbReference type="PANTHER" id="PTHR21039">
    <property type="entry name" value="HISTIDINOL PHOSPHATASE-RELATED"/>
    <property type="match status" value="1"/>
</dbReference>
<dbReference type="GO" id="GO:0004401">
    <property type="term" value="F:histidinol-phosphatase activity"/>
    <property type="evidence" value="ECO:0007669"/>
    <property type="project" value="UniProtKB-UniRule"/>
</dbReference>
<keyword evidence="6 8" id="KW-0368">Histidine biosynthesis</keyword>
<organism evidence="10 11">
    <name type="scientific">Gracilibacillus halotolerans</name>
    <dbReference type="NCBI Taxonomy" id="74386"/>
    <lineage>
        <taxon>Bacteria</taxon>
        <taxon>Bacillati</taxon>
        <taxon>Bacillota</taxon>
        <taxon>Bacilli</taxon>
        <taxon>Bacillales</taxon>
        <taxon>Bacillaceae</taxon>
        <taxon>Gracilibacillus</taxon>
    </lineage>
</organism>
<dbReference type="NCBIfam" id="TIGR01856">
    <property type="entry name" value="hisJ_fam"/>
    <property type="match status" value="1"/>
</dbReference>
<evidence type="ECO:0000256" key="2">
    <source>
        <dbReference type="ARBA" id="ARBA00009152"/>
    </source>
</evidence>
<evidence type="ECO:0000256" key="4">
    <source>
        <dbReference type="ARBA" id="ARBA00022605"/>
    </source>
</evidence>
<protein>
    <recommendedName>
        <fullName evidence="3 8">Histidinol-phosphatase</fullName>
        <shortName evidence="8">HolPase</shortName>
        <ecNumber evidence="3 8">3.1.3.15</ecNumber>
    </recommendedName>
</protein>
<evidence type="ECO:0000313" key="11">
    <source>
        <dbReference type="Proteomes" id="UP000572212"/>
    </source>
</evidence>
<dbReference type="CDD" id="cd12110">
    <property type="entry name" value="PHP_HisPPase_Hisj_like"/>
    <property type="match status" value="1"/>
</dbReference>
<accession>A0A841RG16</accession>
<evidence type="ECO:0000313" key="10">
    <source>
        <dbReference type="EMBL" id="MBB6511551.1"/>
    </source>
</evidence>
<dbReference type="Proteomes" id="UP000572212">
    <property type="component" value="Unassembled WGS sequence"/>
</dbReference>
<dbReference type="EMBL" id="JACHON010000001">
    <property type="protein sequence ID" value="MBB6511551.1"/>
    <property type="molecule type" value="Genomic_DNA"/>
</dbReference>
<comment type="caution">
    <text evidence="10">The sequence shown here is derived from an EMBL/GenBank/DDBJ whole genome shotgun (WGS) entry which is preliminary data.</text>
</comment>
<reference evidence="10 11" key="1">
    <citation type="submission" date="2020-08" db="EMBL/GenBank/DDBJ databases">
        <title>Genomic Encyclopedia of Type Strains, Phase IV (KMG-IV): sequencing the most valuable type-strain genomes for metagenomic binning, comparative biology and taxonomic classification.</title>
        <authorList>
            <person name="Goeker M."/>
        </authorList>
    </citation>
    <scope>NUCLEOTIDE SEQUENCE [LARGE SCALE GENOMIC DNA]</scope>
    <source>
        <strain evidence="10 11">DSM 11805</strain>
    </source>
</reference>
<dbReference type="RefSeq" id="WP_184243885.1">
    <property type="nucleotide sequence ID" value="NZ_BAAACU010000022.1"/>
</dbReference>
<keyword evidence="11" id="KW-1185">Reference proteome</keyword>
<keyword evidence="4 8" id="KW-0028">Amino-acid biosynthesis</keyword>
<evidence type="ECO:0000256" key="5">
    <source>
        <dbReference type="ARBA" id="ARBA00022801"/>
    </source>
</evidence>
<dbReference type="Gene3D" id="3.20.20.140">
    <property type="entry name" value="Metal-dependent hydrolases"/>
    <property type="match status" value="1"/>
</dbReference>
<keyword evidence="5 8" id="KW-0378">Hydrolase</keyword>
<dbReference type="SUPFAM" id="SSF89550">
    <property type="entry name" value="PHP domain-like"/>
    <property type="match status" value="1"/>
</dbReference>
<dbReference type="NCBIfam" id="NF005996">
    <property type="entry name" value="PRK08123.1"/>
    <property type="match status" value="1"/>
</dbReference>
<name>A0A841RG16_9BACI</name>
<dbReference type="InterPro" id="IPR004013">
    <property type="entry name" value="PHP_dom"/>
</dbReference>